<evidence type="ECO:0008006" key="3">
    <source>
        <dbReference type="Google" id="ProtNLM"/>
    </source>
</evidence>
<evidence type="ECO:0000313" key="2">
    <source>
        <dbReference type="Proteomes" id="UP000317982"/>
    </source>
</evidence>
<keyword evidence="2" id="KW-1185">Reference proteome</keyword>
<dbReference type="InParanoid" id="A0A545AGV7"/>
<evidence type="ECO:0000313" key="1">
    <source>
        <dbReference type="EMBL" id="TQS39905.1"/>
    </source>
</evidence>
<name>A0A545AGV7_9ACTN</name>
<organism evidence="1 2">
    <name type="scientific">Cryptosporangium phraense</name>
    <dbReference type="NCBI Taxonomy" id="2593070"/>
    <lineage>
        <taxon>Bacteria</taxon>
        <taxon>Bacillati</taxon>
        <taxon>Actinomycetota</taxon>
        <taxon>Actinomycetes</taxon>
        <taxon>Cryptosporangiales</taxon>
        <taxon>Cryptosporangiaceae</taxon>
        <taxon>Cryptosporangium</taxon>
    </lineage>
</organism>
<accession>A0A545AGV7</accession>
<sequence>MELAICSAKNCRQPAEYLVQWRNPKLHTADRHKTWAACPEHREFLADFLDRRGFLLSVEPHSV</sequence>
<gene>
    <name evidence="1" type="ORF">FL583_37470</name>
</gene>
<dbReference type="AlphaFoldDB" id="A0A545AGV7"/>
<dbReference type="OrthoDB" id="5193525at2"/>
<reference evidence="1 2" key="1">
    <citation type="submission" date="2019-07" db="EMBL/GenBank/DDBJ databases">
        <title>Cryptosporangium phraense sp. nov., isolated from plant litter.</title>
        <authorList>
            <person name="Suriyachadkun C."/>
        </authorList>
    </citation>
    <scope>NUCLEOTIDE SEQUENCE [LARGE SCALE GENOMIC DNA]</scope>
    <source>
        <strain evidence="1 2">A-T 5661</strain>
    </source>
</reference>
<dbReference type="RefSeq" id="WP_142709664.1">
    <property type="nucleotide sequence ID" value="NZ_VIRS01000052.1"/>
</dbReference>
<proteinExistence type="predicted"/>
<dbReference type="EMBL" id="VIRS01000052">
    <property type="protein sequence ID" value="TQS39905.1"/>
    <property type="molecule type" value="Genomic_DNA"/>
</dbReference>
<dbReference type="Proteomes" id="UP000317982">
    <property type="component" value="Unassembled WGS sequence"/>
</dbReference>
<comment type="caution">
    <text evidence="1">The sequence shown here is derived from an EMBL/GenBank/DDBJ whole genome shotgun (WGS) entry which is preliminary data.</text>
</comment>
<protein>
    <recommendedName>
        <fullName evidence="3">Acetone carboxylase</fullName>
    </recommendedName>
</protein>